<dbReference type="SUPFAM" id="SSF53756">
    <property type="entry name" value="UDP-Glycosyltransferase/glycogen phosphorylase"/>
    <property type="match status" value="1"/>
</dbReference>
<proteinExistence type="predicted"/>
<dbReference type="GO" id="GO:0015031">
    <property type="term" value="P:protein transport"/>
    <property type="evidence" value="ECO:0007669"/>
    <property type="project" value="InterPro"/>
</dbReference>
<evidence type="ECO:0000259" key="1">
    <source>
        <dbReference type="Pfam" id="PF00534"/>
    </source>
</evidence>
<dbReference type="OrthoDB" id="570545at2"/>
<protein>
    <submittedName>
        <fullName evidence="2">Accessory Sec system glycosyltransferase Asp1</fullName>
    </submittedName>
</protein>
<accession>A0A5P1X342</accession>
<organism evidence="2 3">
    <name type="scientific">Paucilactobacillus nenjiangensis</name>
    <dbReference type="NCBI Taxonomy" id="1296540"/>
    <lineage>
        <taxon>Bacteria</taxon>
        <taxon>Bacillati</taxon>
        <taxon>Bacillota</taxon>
        <taxon>Bacilli</taxon>
        <taxon>Lactobacillales</taxon>
        <taxon>Lactobacillaceae</taxon>
        <taxon>Paucilactobacillus</taxon>
    </lineage>
</organism>
<dbReference type="PANTHER" id="PTHR12526">
    <property type="entry name" value="GLYCOSYLTRANSFERASE"/>
    <property type="match status" value="1"/>
</dbReference>
<dbReference type="GO" id="GO:0016757">
    <property type="term" value="F:glycosyltransferase activity"/>
    <property type="evidence" value="ECO:0007669"/>
    <property type="project" value="InterPro"/>
</dbReference>
<feature type="domain" description="Glycosyl transferase family 1" evidence="1">
    <location>
        <begin position="327"/>
        <end position="481"/>
    </location>
</feature>
<evidence type="ECO:0000313" key="2">
    <source>
        <dbReference type="EMBL" id="QER68206.1"/>
    </source>
</evidence>
<dbReference type="Gene3D" id="3.40.50.2000">
    <property type="entry name" value="Glycogen Phosphorylase B"/>
    <property type="match status" value="3"/>
</dbReference>
<dbReference type="PANTHER" id="PTHR12526:SF630">
    <property type="entry name" value="GLYCOSYLTRANSFERASE"/>
    <property type="match status" value="1"/>
</dbReference>
<keyword evidence="3" id="KW-1185">Reference proteome</keyword>
<gene>
    <name evidence="2" type="ORF">F0161_10380</name>
</gene>
<dbReference type="RefSeq" id="WP_150204526.1">
    <property type="nucleotide sequence ID" value="NZ_CP043939.1"/>
</dbReference>
<dbReference type="Proteomes" id="UP000325295">
    <property type="component" value="Chromosome"/>
</dbReference>
<dbReference type="Pfam" id="PF00534">
    <property type="entry name" value="Glycos_transf_1"/>
    <property type="match status" value="1"/>
</dbReference>
<dbReference type="KEGG" id="lnn:F0161_10380"/>
<reference evidence="2 3" key="1">
    <citation type="submission" date="2019-09" db="EMBL/GenBank/DDBJ databases">
        <title>Complete Genome Sequence of Lactobacillus nenjiangensis SH-Y15, isolated from sauerkraut.</title>
        <authorList>
            <person name="Yang H."/>
        </authorList>
    </citation>
    <scope>NUCLEOTIDE SEQUENCE [LARGE SCALE GENOMIC DNA]</scope>
    <source>
        <strain evidence="2 3">SH-Y15</strain>
    </source>
</reference>
<dbReference type="AlphaFoldDB" id="A0A5P1X342"/>
<dbReference type="InterPro" id="IPR001296">
    <property type="entry name" value="Glyco_trans_1"/>
</dbReference>
<dbReference type="Pfam" id="PF16993">
    <property type="entry name" value="Asp1"/>
    <property type="match status" value="1"/>
</dbReference>
<evidence type="ECO:0000313" key="3">
    <source>
        <dbReference type="Proteomes" id="UP000325295"/>
    </source>
</evidence>
<sequence length="501" mass="57253">MFFFVNEYILGQNSSVEHAEFKRIKLFDQHNEPAKIVTRNHDNQLHRTVKKFNLTDEQIINMFDFFGDTVDYQGRELKARDLDIPIDYQVSTGNNSRTIKDGGRLIGEMHFASGTVGQIARIDYVDGAGNLTNREQYDIRGFKSVDEFFDNEGHLFYQIYYRPDGTRYMERHYIKSTANTPINSLNRLIDYRGKDRFFNTIDDLFAFFLNELNMANDENNVFIADRPAMANQPVMQITSKAKKYLWIPMDHVRDGQDEVIGAYDGSYAVPFTPEGLKKLTGVIVMTNAQRENLQTRLPKFKNKIYTISGAIAEEHQPVKLTARQHGSLLYVGRLGNDKQIDQLLQAYKLIHEAVPETNIDVYGYGSKPDMEKFEQQVIDLKIDDDSVNFKGYQPNVENVYDSAQLMLDLGKRDGQPLAMMEGLSHGVPVVSYAYNYGPAEMIDDGQNGRLIEANNISAIAQAAIGILQDDTQWQKMSDAAYANSTAFSPENVWKQWEQIRA</sequence>
<dbReference type="InterPro" id="IPR022372">
    <property type="entry name" value="Accessory_SS_Asp1"/>
</dbReference>
<name>A0A5P1X342_9LACO</name>
<dbReference type="EMBL" id="CP043939">
    <property type="protein sequence ID" value="QER68206.1"/>
    <property type="molecule type" value="Genomic_DNA"/>
</dbReference>
<keyword evidence="2" id="KW-0808">Transferase</keyword>